<name>A0A0R2F9C6_9LACO</name>
<evidence type="ECO:0000259" key="5">
    <source>
        <dbReference type="Pfam" id="PF03466"/>
    </source>
</evidence>
<dbReference type="Pfam" id="PF03466">
    <property type="entry name" value="LysR_substrate"/>
    <property type="match status" value="1"/>
</dbReference>
<evidence type="ECO:0000313" key="6">
    <source>
        <dbReference type="EMBL" id="KRN24937.1"/>
    </source>
</evidence>
<sequence length="258" mass="28678">MTLFWRGKNKITLTPQGHLFLSSAQDIVNHYVSALTDLQQFNDTQHTLRVGYFSAFEQPLLQQPLFTLLKEVPDLSLTVTEGSNEHLTQSVRNGNLDLALSISYGKSAVETTSELVSQSLFESTMVMGVSTLNPLSQKAELLPEDLTERPILYYSPESSTFLLESFLASMSFLHDYDQIQRVSSAEQMHLLVALNQAFAFYPSGLMADNHQSADGQVRYLPMAGDVSQAYQIVALHNPGNANPMLKRLLAIMSSKKDA</sequence>
<protein>
    <submittedName>
        <fullName evidence="6">Transcription regulator</fullName>
    </submittedName>
</protein>
<comment type="caution">
    <text evidence="6">The sequence shown here is derived from an EMBL/GenBank/DDBJ whole genome shotgun (WGS) entry which is preliminary data.</text>
</comment>
<reference evidence="6 7" key="1">
    <citation type="journal article" date="2015" name="Genome Announc.">
        <title>Expanding the biotechnology potential of lactobacilli through comparative genomics of 213 strains and associated genera.</title>
        <authorList>
            <person name="Sun Z."/>
            <person name="Harris H.M."/>
            <person name="McCann A."/>
            <person name="Guo C."/>
            <person name="Argimon S."/>
            <person name="Zhang W."/>
            <person name="Yang X."/>
            <person name="Jeffery I.B."/>
            <person name="Cooney J.C."/>
            <person name="Kagawa T.F."/>
            <person name="Liu W."/>
            <person name="Song Y."/>
            <person name="Salvetti E."/>
            <person name="Wrobel A."/>
            <person name="Rasinkangas P."/>
            <person name="Parkhill J."/>
            <person name="Rea M.C."/>
            <person name="O'Sullivan O."/>
            <person name="Ritari J."/>
            <person name="Douillard F.P."/>
            <person name="Paul Ross R."/>
            <person name="Yang R."/>
            <person name="Briner A.E."/>
            <person name="Felis G.E."/>
            <person name="de Vos W.M."/>
            <person name="Barrangou R."/>
            <person name="Klaenhammer T.R."/>
            <person name="Caufield P.W."/>
            <person name="Cui Y."/>
            <person name="Zhang H."/>
            <person name="O'Toole P.W."/>
        </authorList>
    </citation>
    <scope>NUCLEOTIDE SEQUENCE [LARGE SCALE GENOMIC DNA]</scope>
    <source>
        <strain evidence="6 7">DSM 23365</strain>
    </source>
</reference>
<evidence type="ECO:0000256" key="1">
    <source>
        <dbReference type="ARBA" id="ARBA00009437"/>
    </source>
</evidence>
<evidence type="ECO:0000313" key="7">
    <source>
        <dbReference type="Proteomes" id="UP000051442"/>
    </source>
</evidence>
<comment type="similarity">
    <text evidence="1">Belongs to the LysR transcriptional regulatory family.</text>
</comment>
<dbReference type="GO" id="GO:0032993">
    <property type="term" value="C:protein-DNA complex"/>
    <property type="evidence" value="ECO:0007669"/>
    <property type="project" value="TreeGrafter"/>
</dbReference>
<keyword evidence="3" id="KW-0238">DNA-binding</keyword>
<keyword evidence="4" id="KW-0804">Transcription</keyword>
<proteinExistence type="inferred from homology"/>
<dbReference type="PANTHER" id="PTHR30346">
    <property type="entry name" value="TRANSCRIPTIONAL DUAL REGULATOR HCAR-RELATED"/>
    <property type="match status" value="1"/>
</dbReference>
<dbReference type="SUPFAM" id="SSF53850">
    <property type="entry name" value="Periplasmic binding protein-like II"/>
    <property type="match status" value="1"/>
</dbReference>
<evidence type="ECO:0000256" key="2">
    <source>
        <dbReference type="ARBA" id="ARBA00023015"/>
    </source>
</evidence>
<dbReference type="GO" id="GO:0003677">
    <property type="term" value="F:DNA binding"/>
    <property type="evidence" value="ECO:0007669"/>
    <property type="project" value="UniProtKB-KW"/>
</dbReference>
<evidence type="ECO:0000256" key="3">
    <source>
        <dbReference type="ARBA" id="ARBA00023125"/>
    </source>
</evidence>
<dbReference type="InterPro" id="IPR005119">
    <property type="entry name" value="LysR_subst-bd"/>
</dbReference>
<dbReference type="EMBL" id="AYZM01000079">
    <property type="protein sequence ID" value="KRN24937.1"/>
    <property type="molecule type" value="Genomic_DNA"/>
</dbReference>
<organism evidence="6 7">
    <name type="scientific">Secundilactobacillus similis DSM 23365 = JCM 2765</name>
    <dbReference type="NCBI Taxonomy" id="1423804"/>
    <lineage>
        <taxon>Bacteria</taxon>
        <taxon>Bacillati</taxon>
        <taxon>Bacillota</taxon>
        <taxon>Bacilli</taxon>
        <taxon>Lactobacillales</taxon>
        <taxon>Lactobacillaceae</taxon>
        <taxon>Secundilactobacillus</taxon>
    </lineage>
</organism>
<dbReference type="Proteomes" id="UP000051442">
    <property type="component" value="Unassembled WGS sequence"/>
</dbReference>
<dbReference type="GO" id="GO:0003700">
    <property type="term" value="F:DNA-binding transcription factor activity"/>
    <property type="evidence" value="ECO:0007669"/>
    <property type="project" value="TreeGrafter"/>
</dbReference>
<evidence type="ECO:0000256" key="4">
    <source>
        <dbReference type="ARBA" id="ARBA00023163"/>
    </source>
</evidence>
<dbReference type="AlphaFoldDB" id="A0A0R2F9C6"/>
<feature type="domain" description="LysR substrate-binding" evidence="5">
    <location>
        <begin position="44"/>
        <end position="252"/>
    </location>
</feature>
<keyword evidence="7" id="KW-1185">Reference proteome</keyword>
<dbReference type="PATRIC" id="fig|1423804.4.peg.442"/>
<dbReference type="STRING" id="1423804.FD14_GL000405"/>
<dbReference type="PANTHER" id="PTHR30346:SF28">
    <property type="entry name" value="HTH-TYPE TRANSCRIPTIONAL REGULATOR CYNR"/>
    <property type="match status" value="1"/>
</dbReference>
<keyword evidence="2" id="KW-0805">Transcription regulation</keyword>
<gene>
    <name evidence="6" type="ORF">FD14_GL000405</name>
</gene>
<dbReference type="Gene3D" id="3.40.190.10">
    <property type="entry name" value="Periplasmic binding protein-like II"/>
    <property type="match status" value="2"/>
</dbReference>
<accession>A0A0R2F9C6</accession>